<keyword evidence="2" id="KW-1185">Reference proteome</keyword>
<organism evidence="1 2">
    <name type="scientific">Lithospermum erythrorhizon</name>
    <name type="common">Purple gromwell</name>
    <name type="synonym">Lithospermum officinale var. erythrorhizon</name>
    <dbReference type="NCBI Taxonomy" id="34254"/>
    <lineage>
        <taxon>Eukaryota</taxon>
        <taxon>Viridiplantae</taxon>
        <taxon>Streptophyta</taxon>
        <taxon>Embryophyta</taxon>
        <taxon>Tracheophyta</taxon>
        <taxon>Spermatophyta</taxon>
        <taxon>Magnoliopsida</taxon>
        <taxon>eudicotyledons</taxon>
        <taxon>Gunneridae</taxon>
        <taxon>Pentapetalae</taxon>
        <taxon>asterids</taxon>
        <taxon>lamiids</taxon>
        <taxon>Boraginales</taxon>
        <taxon>Boraginaceae</taxon>
        <taxon>Boraginoideae</taxon>
        <taxon>Lithospermeae</taxon>
        <taxon>Lithospermum</taxon>
    </lineage>
</organism>
<reference evidence="1 2" key="1">
    <citation type="submission" date="2024-01" db="EMBL/GenBank/DDBJ databases">
        <title>The complete chloroplast genome sequence of Lithospermum erythrorhizon: insights into the phylogenetic relationship among Boraginaceae species and the maternal lineages of purple gromwells.</title>
        <authorList>
            <person name="Okada T."/>
            <person name="Watanabe K."/>
        </authorList>
    </citation>
    <scope>NUCLEOTIDE SEQUENCE [LARGE SCALE GENOMIC DNA]</scope>
</reference>
<dbReference type="Proteomes" id="UP001454036">
    <property type="component" value="Unassembled WGS sequence"/>
</dbReference>
<dbReference type="AlphaFoldDB" id="A0AAV3RZ90"/>
<protein>
    <submittedName>
        <fullName evidence="1">Uncharacterized protein</fullName>
    </submittedName>
</protein>
<comment type="caution">
    <text evidence="1">The sequence shown here is derived from an EMBL/GenBank/DDBJ whole genome shotgun (WGS) entry which is preliminary data.</text>
</comment>
<accession>A0AAV3RZ90</accession>
<gene>
    <name evidence="1" type="ORF">LIER_33542</name>
</gene>
<proteinExistence type="predicted"/>
<evidence type="ECO:0000313" key="1">
    <source>
        <dbReference type="EMBL" id="GAA0186254.1"/>
    </source>
</evidence>
<dbReference type="EMBL" id="BAABME010013508">
    <property type="protein sequence ID" value="GAA0186254.1"/>
    <property type="molecule type" value="Genomic_DNA"/>
</dbReference>
<evidence type="ECO:0000313" key="2">
    <source>
        <dbReference type="Proteomes" id="UP001454036"/>
    </source>
</evidence>
<sequence length="76" mass="8674">MITVTPASDEGEEDVAGGNAREGLVKSKNEFKAGRLILKMEGEFTIFFASQYLGYAFKTNMPLQQQILQPWWLLYR</sequence>
<name>A0AAV3RZ90_LITER</name>